<dbReference type="Gene3D" id="3.30.70.1290">
    <property type="entry name" value="Transposase IS200-like"/>
    <property type="match status" value="1"/>
</dbReference>
<feature type="non-terminal residue" evidence="1">
    <location>
        <position position="123"/>
    </location>
</feature>
<gene>
    <name evidence="1" type="ORF">EZS27_043357</name>
</gene>
<dbReference type="GO" id="GO:0004803">
    <property type="term" value="F:transposase activity"/>
    <property type="evidence" value="ECO:0007669"/>
    <property type="project" value="InterPro"/>
</dbReference>
<dbReference type="InterPro" id="IPR052715">
    <property type="entry name" value="RAYT_transposase"/>
</dbReference>
<organism evidence="1">
    <name type="scientific">termite gut metagenome</name>
    <dbReference type="NCBI Taxonomy" id="433724"/>
    <lineage>
        <taxon>unclassified sequences</taxon>
        <taxon>metagenomes</taxon>
        <taxon>organismal metagenomes</taxon>
    </lineage>
</organism>
<dbReference type="InterPro" id="IPR036515">
    <property type="entry name" value="Transposase_17_sf"/>
</dbReference>
<protein>
    <recommendedName>
        <fullName evidence="2">Transposase IS200-like domain-containing protein</fullName>
    </recommendedName>
</protein>
<dbReference type="PANTHER" id="PTHR36966">
    <property type="entry name" value="REP-ASSOCIATED TYROSINE TRANSPOSASE"/>
    <property type="match status" value="1"/>
</dbReference>
<dbReference type="PANTHER" id="PTHR36966:SF1">
    <property type="entry name" value="REP-ASSOCIATED TYROSINE TRANSPOSASE"/>
    <property type="match status" value="1"/>
</dbReference>
<evidence type="ECO:0008006" key="2">
    <source>
        <dbReference type="Google" id="ProtNLM"/>
    </source>
</evidence>
<dbReference type="AlphaFoldDB" id="A0A5J4P8F3"/>
<name>A0A5J4P8F3_9ZZZZ</name>
<dbReference type="GO" id="GO:0043565">
    <property type="term" value="F:sequence-specific DNA binding"/>
    <property type="evidence" value="ECO:0007669"/>
    <property type="project" value="TreeGrafter"/>
</dbReference>
<accession>A0A5J4P8F3</accession>
<reference evidence="1" key="1">
    <citation type="submission" date="2019-03" db="EMBL/GenBank/DDBJ databases">
        <title>Single cell metagenomics reveals metabolic interactions within the superorganism composed of flagellate Streblomastix strix and complex community of Bacteroidetes bacteria on its surface.</title>
        <authorList>
            <person name="Treitli S.C."/>
            <person name="Kolisko M."/>
            <person name="Husnik F."/>
            <person name="Keeling P."/>
            <person name="Hampl V."/>
        </authorList>
    </citation>
    <scope>NUCLEOTIDE SEQUENCE</scope>
    <source>
        <strain evidence="1">STM</strain>
    </source>
</reference>
<dbReference type="GO" id="GO:0006313">
    <property type="term" value="P:DNA transposition"/>
    <property type="evidence" value="ECO:0007669"/>
    <property type="project" value="InterPro"/>
</dbReference>
<proteinExistence type="predicted"/>
<comment type="caution">
    <text evidence="1">The sequence shown here is derived from an EMBL/GenBank/DDBJ whole genome shotgun (WGS) entry which is preliminary data.</text>
</comment>
<evidence type="ECO:0000313" key="1">
    <source>
        <dbReference type="EMBL" id="KAA6304991.1"/>
    </source>
</evidence>
<sequence length="123" mass="13918">MLYNPVIHHRRSIRLKEYDYSQAGLYFVTICCQDGICRFGEIKNKEMVLNENGEIAYNEWIKLQKRYPHVSFDVFQIMPNHVHGIIDVSADDDAGVGATLAVALNNNTVALNNNTVAPHNNTV</sequence>
<dbReference type="SUPFAM" id="SSF143422">
    <property type="entry name" value="Transposase IS200-like"/>
    <property type="match status" value="1"/>
</dbReference>
<dbReference type="EMBL" id="SNRY01011069">
    <property type="protein sequence ID" value="KAA6304991.1"/>
    <property type="molecule type" value="Genomic_DNA"/>
</dbReference>